<dbReference type="Proteomes" id="UP000000377">
    <property type="component" value="Chromosome"/>
</dbReference>
<evidence type="ECO:0000313" key="2">
    <source>
        <dbReference type="Proteomes" id="UP000000377"/>
    </source>
</evidence>
<reference evidence="1 2" key="1">
    <citation type="journal article" date="2010" name="J. Bacteriol.">
        <title>Genome sequence of the milbemycin-producing bacterium Streptomyces bingchenggensis.</title>
        <authorList>
            <person name="Wang X.J."/>
            <person name="Yan Y.J."/>
            <person name="Zhang B."/>
            <person name="An J."/>
            <person name="Wang J.J."/>
            <person name="Tian J."/>
            <person name="Jiang L."/>
            <person name="Chen Y.H."/>
            <person name="Huang S.X."/>
            <person name="Yin M."/>
            <person name="Zhang J."/>
            <person name="Gao A.L."/>
            <person name="Liu C.X."/>
            <person name="Zhu Z.X."/>
            <person name="Xiang W.S."/>
        </authorList>
    </citation>
    <scope>NUCLEOTIDE SEQUENCE [LARGE SCALE GENOMIC DNA]</scope>
    <source>
        <strain evidence="1 2">BCW-1</strain>
    </source>
</reference>
<evidence type="ECO:0000313" key="1">
    <source>
        <dbReference type="EMBL" id="ADI04492.1"/>
    </source>
</evidence>
<dbReference type="KEGG" id="sbh:SBI_01371"/>
<dbReference type="AlphaFoldDB" id="D7CBZ7"/>
<dbReference type="EMBL" id="CP002047">
    <property type="protein sequence ID" value="ADI04492.1"/>
    <property type="molecule type" value="Genomic_DNA"/>
</dbReference>
<keyword evidence="2" id="KW-1185">Reference proteome</keyword>
<protein>
    <submittedName>
        <fullName evidence="1">Uncharacterized protein</fullName>
    </submittedName>
</protein>
<dbReference type="HOGENOM" id="CLU_2169569_0_0_11"/>
<dbReference type="PATRIC" id="fig|749414.3.peg.1407"/>
<sequence>MRAGSVETPEFREKAIVVALVDAFVAVGARGTSSGGEQAVRHDAAILQTQRQLERHGGPHTVAEQRQRTIGPGFDNIDQEIGEFLHRFDTGFVTTVLTPGILHRENVDLR</sequence>
<proteinExistence type="predicted"/>
<gene>
    <name evidence="1" type="ordered locus">SBI_01371</name>
</gene>
<name>D7CBZ7_STRBB</name>
<accession>D7CBZ7</accession>
<organism evidence="1 2">
    <name type="scientific">Streptomyces bingchenggensis (strain BCW-1)</name>
    <dbReference type="NCBI Taxonomy" id="749414"/>
    <lineage>
        <taxon>Bacteria</taxon>
        <taxon>Bacillati</taxon>
        <taxon>Actinomycetota</taxon>
        <taxon>Actinomycetes</taxon>
        <taxon>Kitasatosporales</taxon>
        <taxon>Streptomycetaceae</taxon>
        <taxon>Streptomyces</taxon>
    </lineage>
</organism>
<dbReference type="STRING" id="749414.SBI_01371"/>